<name>A0A833YEG6_9CHIR</name>
<feature type="region of interest" description="Disordered" evidence="1">
    <location>
        <begin position="220"/>
        <end position="246"/>
    </location>
</feature>
<organism evidence="2 3">
    <name type="scientific">Phyllostomus discolor</name>
    <name type="common">pale spear-nosed bat</name>
    <dbReference type="NCBI Taxonomy" id="89673"/>
    <lineage>
        <taxon>Eukaryota</taxon>
        <taxon>Metazoa</taxon>
        <taxon>Chordata</taxon>
        <taxon>Craniata</taxon>
        <taxon>Vertebrata</taxon>
        <taxon>Euteleostomi</taxon>
        <taxon>Mammalia</taxon>
        <taxon>Eutheria</taxon>
        <taxon>Laurasiatheria</taxon>
        <taxon>Chiroptera</taxon>
        <taxon>Yangochiroptera</taxon>
        <taxon>Phyllostomidae</taxon>
        <taxon>Phyllostominae</taxon>
        <taxon>Phyllostomus</taxon>
    </lineage>
</organism>
<evidence type="ECO:0008006" key="4">
    <source>
        <dbReference type="Google" id="ProtNLM"/>
    </source>
</evidence>
<dbReference type="GO" id="GO:0006364">
    <property type="term" value="P:rRNA processing"/>
    <property type="evidence" value="ECO:0007669"/>
    <property type="project" value="InterPro"/>
</dbReference>
<dbReference type="InterPro" id="IPR015946">
    <property type="entry name" value="KH_dom-like_a/b"/>
</dbReference>
<dbReference type="InterPro" id="IPR023799">
    <property type="entry name" value="RbfA_dom_sf"/>
</dbReference>
<dbReference type="InterPro" id="IPR000238">
    <property type="entry name" value="RbfA"/>
</dbReference>
<accession>A0A833YEG6</accession>
<evidence type="ECO:0000256" key="1">
    <source>
        <dbReference type="SAM" id="MobiDB-lite"/>
    </source>
</evidence>
<dbReference type="Proteomes" id="UP000664940">
    <property type="component" value="Unassembled WGS sequence"/>
</dbReference>
<gene>
    <name evidence="2" type="ORF">HJG60_010001</name>
</gene>
<reference evidence="2 3" key="1">
    <citation type="journal article" date="2020" name="Nature">
        <title>Six reference-quality genomes reveal evolution of bat adaptations.</title>
        <authorList>
            <person name="Jebb D."/>
            <person name="Huang Z."/>
            <person name="Pippel M."/>
            <person name="Hughes G.M."/>
            <person name="Lavrichenko K."/>
            <person name="Devanna P."/>
            <person name="Winkler S."/>
            <person name="Jermiin L.S."/>
            <person name="Skirmuntt E.C."/>
            <person name="Katzourakis A."/>
            <person name="Burkitt-Gray L."/>
            <person name="Ray D.A."/>
            <person name="Sullivan K.A.M."/>
            <person name="Roscito J.G."/>
            <person name="Kirilenko B.M."/>
            <person name="Davalos L.M."/>
            <person name="Corthals A.P."/>
            <person name="Power M.L."/>
            <person name="Jones G."/>
            <person name="Ransome R.D."/>
            <person name="Dechmann D.K.N."/>
            <person name="Locatelli A.G."/>
            <person name="Puechmaille S.J."/>
            <person name="Fedrigo O."/>
            <person name="Jarvis E.D."/>
            <person name="Hiller M."/>
            <person name="Vernes S.C."/>
            <person name="Myers E.W."/>
            <person name="Teeling E.C."/>
        </authorList>
    </citation>
    <scope>NUCLEOTIDE SEQUENCE [LARGE SCALE GENOMIC DNA]</scope>
    <source>
        <strain evidence="2">Bat1K_MPI-CBG_1</strain>
    </source>
</reference>
<dbReference type="InterPro" id="IPR039212">
    <property type="entry name" value="RBFA_mitochondrial"/>
</dbReference>
<dbReference type="InterPro" id="IPR020053">
    <property type="entry name" value="Ribosome-bd_factorA_CS"/>
</dbReference>
<sequence length="375" mass="40733">MHLPVTTAACHPPCGPVVREAGVHTVLQLRSATTRAVLASFPCSPGTSSRTCSGSCSAARVGRTQGFLGKKFWYEGPSLGSHLTYKPSQLEFLTKSTSKKTRKEDHVRLRALNGLLYKALSDLLCTPEVSQQVYDLNVELSKVSLTADFSACRVYWRTPLPAEQNAHAQATLQRHAAHMRHLLMAQQTLRNVPPIVFVQDKDHAAVAEVDRLLAVADLGPADEEDLGGGDLRELEAPEAPSPHDIPGPAVPSSLCGIDHEALHKQIAEYKRRKEKGREGESESPACPGLETAAELRRAMKRRKKARPRRAEELSPKDYLWELAGGDDPEDGRALPEELALGCERECGQAEPDTEATQGGGRRTEAAVGGHDGRGL</sequence>
<dbReference type="Gene3D" id="3.30.300.20">
    <property type="match status" value="1"/>
</dbReference>
<dbReference type="EMBL" id="JABVXQ010000023">
    <property type="protein sequence ID" value="KAF6072943.1"/>
    <property type="molecule type" value="Genomic_DNA"/>
</dbReference>
<proteinExistence type="predicted"/>
<protein>
    <recommendedName>
        <fullName evidence="4">Ribosome-binding factor A, mitochondrial</fullName>
    </recommendedName>
</protein>
<dbReference type="PANTHER" id="PTHR14725">
    <property type="entry name" value="RIBOSOME-BINDING FACTOR A, MITOCHONDRIAL-RELATED"/>
    <property type="match status" value="1"/>
</dbReference>
<dbReference type="Pfam" id="PF02033">
    <property type="entry name" value="RBFA"/>
    <property type="match status" value="1"/>
</dbReference>
<evidence type="ECO:0000313" key="2">
    <source>
        <dbReference type="EMBL" id="KAF6072943.1"/>
    </source>
</evidence>
<dbReference type="AlphaFoldDB" id="A0A833YEG6"/>
<evidence type="ECO:0000313" key="3">
    <source>
        <dbReference type="Proteomes" id="UP000664940"/>
    </source>
</evidence>
<feature type="region of interest" description="Disordered" evidence="1">
    <location>
        <begin position="270"/>
        <end position="375"/>
    </location>
</feature>
<feature type="compositionally biased region" description="Basic residues" evidence="1">
    <location>
        <begin position="298"/>
        <end position="307"/>
    </location>
</feature>
<feature type="compositionally biased region" description="Basic and acidic residues" evidence="1">
    <location>
        <begin position="270"/>
        <end position="280"/>
    </location>
</feature>
<feature type="compositionally biased region" description="Basic and acidic residues" evidence="1">
    <location>
        <begin position="308"/>
        <end position="319"/>
    </location>
</feature>
<dbReference type="SUPFAM" id="SSF89919">
    <property type="entry name" value="Ribosome-binding factor A, RbfA"/>
    <property type="match status" value="1"/>
</dbReference>
<dbReference type="PANTHER" id="PTHR14725:SF0">
    <property type="entry name" value="RIBOSOME-BINDING FACTOR A, MITOCHONDRIAL-RELATED"/>
    <property type="match status" value="1"/>
</dbReference>
<comment type="caution">
    <text evidence="2">The sequence shown here is derived from an EMBL/GenBank/DDBJ whole genome shotgun (WGS) entry which is preliminary data.</text>
</comment>
<dbReference type="PROSITE" id="PS01319">
    <property type="entry name" value="RBFA"/>
    <property type="match status" value="1"/>
</dbReference>